<dbReference type="InterPro" id="IPR017517">
    <property type="entry name" value="Maleyloyr_isom"/>
</dbReference>
<dbReference type="AlphaFoldDB" id="A0A561UKH3"/>
<dbReference type="GO" id="GO:0046872">
    <property type="term" value="F:metal ion binding"/>
    <property type="evidence" value="ECO:0007669"/>
    <property type="project" value="InterPro"/>
</dbReference>
<dbReference type="EMBL" id="VIWT01000001">
    <property type="protein sequence ID" value="TWF99836.1"/>
    <property type="molecule type" value="Genomic_DNA"/>
</dbReference>
<proteinExistence type="predicted"/>
<dbReference type="NCBIfam" id="TIGR03083">
    <property type="entry name" value="maleylpyruvate isomerase family mycothiol-dependent enzyme"/>
    <property type="match status" value="1"/>
</dbReference>
<protein>
    <submittedName>
        <fullName evidence="2">Uncharacterized protein (TIGR03086 family)</fullName>
    </submittedName>
</protein>
<dbReference type="Gene3D" id="1.20.120.450">
    <property type="entry name" value="dinb family like domain"/>
    <property type="match status" value="1"/>
</dbReference>
<evidence type="ECO:0000313" key="2">
    <source>
        <dbReference type="EMBL" id="TWF99836.1"/>
    </source>
</evidence>
<dbReference type="Pfam" id="PF11716">
    <property type="entry name" value="MDMPI_N"/>
    <property type="match status" value="1"/>
</dbReference>
<reference evidence="2 3" key="1">
    <citation type="submission" date="2019-06" db="EMBL/GenBank/DDBJ databases">
        <title>Sequencing the genomes of 1000 actinobacteria strains.</title>
        <authorList>
            <person name="Klenk H.-P."/>
        </authorList>
    </citation>
    <scope>NUCLEOTIDE SEQUENCE [LARGE SCALE GENOMIC DNA]</scope>
    <source>
        <strain evidence="2 3">DSM 44826</strain>
    </source>
</reference>
<organism evidence="2 3">
    <name type="scientific">Kitasatospora viridis</name>
    <dbReference type="NCBI Taxonomy" id="281105"/>
    <lineage>
        <taxon>Bacteria</taxon>
        <taxon>Bacillati</taxon>
        <taxon>Actinomycetota</taxon>
        <taxon>Actinomycetes</taxon>
        <taxon>Kitasatosporales</taxon>
        <taxon>Streptomycetaceae</taxon>
        <taxon>Kitasatospora</taxon>
    </lineage>
</organism>
<evidence type="ECO:0000313" key="3">
    <source>
        <dbReference type="Proteomes" id="UP000317940"/>
    </source>
</evidence>
<dbReference type="InterPro" id="IPR024344">
    <property type="entry name" value="MDMPI_metal-binding"/>
</dbReference>
<name>A0A561UKH3_9ACTN</name>
<keyword evidence="3" id="KW-1185">Reference proteome</keyword>
<accession>A0A561UKH3</accession>
<dbReference type="NCBIfam" id="TIGR03086">
    <property type="entry name" value="TIGR03086 family metal-binding protein"/>
    <property type="match status" value="1"/>
</dbReference>
<dbReference type="InterPro" id="IPR017520">
    <property type="entry name" value="CHP03086"/>
</dbReference>
<feature type="domain" description="Mycothiol-dependent maleylpyruvate isomerase metal-binding" evidence="1">
    <location>
        <begin position="12"/>
        <end position="128"/>
    </location>
</feature>
<dbReference type="RefSeq" id="WP_170304952.1">
    <property type="nucleotide sequence ID" value="NZ_BAAAMZ010000021.1"/>
</dbReference>
<gene>
    <name evidence="2" type="ORF">FHX73_113692</name>
</gene>
<dbReference type="InterPro" id="IPR034660">
    <property type="entry name" value="DinB/YfiT-like"/>
</dbReference>
<evidence type="ECO:0000259" key="1">
    <source>
        <dbReference type="Pfam" id="PF11716"/>
    </source>
</evidence>
<comment type="caution">
    <text evidence="2">The sequence shown here is derived from an EMBL/GenBank/DDBJ whole genome shotgun (WGS) entry which is preliminary data.</text>
</comment>
<sequence length="195" mass="20882">MDIRALHTQALALATEVVEQVKADQLDLPTPCADWTLGTLLAHMIGQNHGFAAAARGLGDDHEQWRDRPVEGAPVAPWAISAAELTAAFATAEEPFRIPEIRPGVDIPADIAISFHYLDTLVHGWDLAATLGLPFEPPAELAQVLLAVAGKVPAEPADRGPGKFFAEVREAEQEADAFDRALALLGRDRSWTPAG</sequence>
<dbReference type="Proteomes" id="UP000317940">
    <property type="component" value="Unassembled WGS sequence"/>
</dbReference>
<dbReference type="SUPFAM" id="SSF109854">
    <property type="entry name" value="DinB/YfiT-like putative metalloenzymes"/>
    <property type="match status" value="1"/>
</dbReference>